<evidence type="ECO:0000256" key="3">
    <source>
        <dbReference type="ARBA" id="ARBA00022737"/>
    </source>
</evidence>
<dbReference type="InterPro" id="IPR000571">
    <property type="entry name" value="Znf_CCCH"/>
</dbReference>
<feature type="region of interest" description="Disordered" evidence="5">
    <location>
        <begin position="466"/>
        <end position="539"/>
    </location>
</feature>
<feature type="compositionally biased region" description="Pro residues" evidence="5">
    <location>
        <begin position="1631"/>
        <end position="1648"/>
    </location>
</feature>
<feature type="compositionally biased region" description="Basic residues" evidence="5">
    <location>
        <begin position="2273"/>
        <end position="2288"/>
    </location>
</feature>
<feature type="region of interest" description="Disordered" evidence="5">
    <location>
        <begin position="2398"/>
        <end position="2427"/>
    </location>
</feature>
<feature type="region of interest" description="Disordered" evidence="5">
    <location>
        <begin position="2150"/>
        <end position="2241"/>
    </location>
</feature>
<proteinExistence type="predicted"/>
<dbReference type="InterPro" id="IPR006652">
    <property type="entry name" value="Kelch_1"/>
</dbReference>
<dbReference type="SMART" id="SM00612">
    <property type="entry name" value="Kelch"/>
    <property type="match status" value="4"/>
</dbReference>
<dbReference type="EMBL" id="VOIH02000009">
    <property type="protein sequence ID" value="KAF3438052.1"/>
    <property type="molecule type" value="Genomic_DNA"/>
</dbReference>
<feature type="compositionally biased region" description="Polar residues" evidence="5">
    <location>
        <begin position="2255"/>
        <end position="2271"/>
    </location>
</feature>
<keyword evidence="10" id="KW-1185">Reference proteome</keyword>
<evidence type="ECO:0000256" key="1">
    <source>
        <dbReference type="ARBA" id="ARBA00022441"/>
    </source>
</evidence>
<protein>
    <submittedName>
        <fullName evidence="9">Uncharacterized protein</fullName>
    </submittedName>
</protein>
<accession>A0A8K0E777</accession>
<dbReference type="GO" id="GO:0003723">
    <property type="term" value="F:RNA binding"/>
    <property type="evidence" value="ECO:0007669"/>
    <property type="project" value="InterPro"/>
</dbReference>
<dbReference type="SUPFAM" id="SSF109905">
    <property type="entry name" value="Surp module (SWAP domain)"/>
    <property type="match status" value="1"/>
</dbReference>
<dbReference type="InterPro" id="IPR052650">
    <property type="entry name" value="Zinc_finger_CCCH"/>
</dbReference>
<dbReference type="InterPro" id="IPR011043">
    <property type="entry name" value="Gal_Oxase/kelch_b-propeller"/>
</dbReference>
<feature type="region of interest" description="Disordered" evidence="5">
    <location>
        <begin position="1063"/>
        <end position="1194"/>
    </location>
</feature>
<feature type="compositionally biased region" description="Polar residues" evidence="5">
    <location>
        <begin position="486"/>
        <end position="503"/>
    </location>
</feature>
<feature type="region of interest" description="Disordered" evidence="5">
    <location>
        <begin position="2255"/>
        <end position="2328"/>
    </location>
</feature>
<evidence type="ECO:0000256" key="5">
    <source>
        <dbReference type="SAM" id="MobiDB-lite"/>
    </source>
</evidence>
<feature type="compositionally biased region" description="Basic residues" evidence="5">
    <location>
        <begin position="1241"/>
        <end position="1268"/>
    </location>
</feature>
<dbReference type="PROSITE" id="PS50128">
    <property type="entry name" value="SURP"/>
    <property type="match status" value="1"/>
</dbReference>
<feature type="compositionally biased region" description="Polar residues" evidence="5">
    <location>
        <begin position="1213"/>
        <end position="1222"/>
    </location>
</feature>
<feature type="domain" description="SURP motif" evidence="7">
    <location>
        <begin position="858"/>
        <end position="906"/>
    </location>
</feature>
<dbReference type="InterPro" id="IPR035967">
    <property type="entry name" value="SWAP/Surp_sf"/>
</dbReference>
<feature type="region of interest" description="Disordered" evidence="5">
    <location>
        <begin position="2019"/>
        <end position="2041"/>
    </location>
</feature>
<dbReference type="Proteomes" id="UP000796880">
    <property type="component" value="Unassembled WGS sequence"/>
</dbReference>
<feature type="compositionally biased region" description="Basic residues" evidence="5">
    <location>
        <begin position="1223"/>
        <end position="1234"/>
    </location>
</feature>
<keyword evidence="3" id="KW-0677">Repeat</keyword>
<dbReference type="Gene3D" id="1.10.10.790">
    <property type="entry name" value="Surp module"/>
    <property type="match status" value="1"/>
</dbReference>
<feature type="region of interest" description="Disordered" evidence="5">
    <location>
        <begin position="928"/>
        <end position="956"/>
    </location>
</feature>
<evidence type="ECO:0000313" key="10">
    <source>
        <dbReference type="Proteomes" id="UP000796880"/>
    </source>
</evidence>
<feature type="region of interest" description="Disordered" evidence="5">
    <location>
        <begin position="1625"/>
        <end position="1656"/>
    </location>
</feature>
<dbReference type="InterPro" id="IPR036412">
    <property type="entry name" value="HAD-like_sf"/>
</dbReference>
<evidence type="ECO:0000313" key="9">
    <source>
        <dbReference type="EMBL" id="KAF3438052.1"/>
    </source>
</evidence>
<feature type="compositionally biased region" description="Polar residues" evidence="5">
    <location>
        <begin position="1063"/>
        <end position="1097"/>
    </location>
</feature>
<organism evidence="9 10">
    <name type="scientific">Rhamnella rubrinervis</name>
    <dbReference type="NCBI Taxonomy" id="2594499"/>
    <lineage>
        <taxon>Eukaryota</taxon>
        <taxon>Viridiplantae</taxon>
        <taxon>Streptophyta</taxon>
        <taxon>Embryophyta</taxon>
        <taxon>Tracheophyta</taxon>
        <taxon>Spermatophyta</taxon>
        <taxon>Magnoliopsida</taxon>
        <taxon>eudicotyledons</taxon>
        <taxon>Gunneridae</taxon>
        <taxon>Pentapetalae</taxon>
        <taxon>rosids</taxon>
        <taxon>fabids</taxon>
        <taxon>Rosales</taxon>
        <taxon>Rhamnaceae</taxon>
        <taxon>rhamnoid group</taxon>
        <taxon>Rhamneae</taxon>
        <taxon>Rhamnella</taxon>
    </lineage>
</organism>
<keyword evidence="4" id="KW-0479">Metal-binding</keyword>
<feature type="region of interest" description="Disordered" evidence="5">
    <location>
        <begin position="1507"/>
        <end position="1606"/>
    </location>
</feature>
<sequence>MRWEKVQLHARQGQGVAYQQQEVVGEISGPGKRWGHTCNAVKEGRFLYVFGGYGKDNCQTNQVHVFDTATQTWNQPLIKGSPPAPRDSHSCTTVGDNLYVFGGTDGMNPLKDLHILDTSSHTWISPSLRGEGPEAREGHNAALVGRRLFIFGGCGKSSCNNDEVYYNDLYVLNTETLVWKRATTSGTPPSPRDSHSCTSWRNKLIVIGGEDAHDYYLSDVHILDTDTLIWRELNTSGQLLTPRAGHSTVAFGKNLFVFGGFTDAQNLYNDLFMLDIDTGVWTKVTTIGNGPSARFSVAGDCLDPLKRGVLVFIGGCNKSLEALDDMYYLHTGLTRENDRRLDKLSLRKQLKLKCQEQNLTPTHDKALVRIGTDANLCQPTTVPVYGQACSQKINLNQFQPVQGKTMFQAKVTKRINDGYAIETVIDGKPLRGILFSSKLEDYQTAAIPNRVAARTSVDQRLAVNIDEKGSTLHEPQTEAATAPVSKDQTSSEASQFHRVTTNPELLVTPLKVVGERTNDTPKLNSEGAGGDRENDKSNCNTEVLKDNASAAAAHSIVALSLNQGIRNPRELATFFNLCCNWIVANYDQFGQSPQKPMPSAYQQHLQAPPPPPPPLHFQQGHTTLLPPVTQQAPLARPPQISHLGPRLYHHGHPAQNIYQIPSGVPPLHGPPEILRPPQPYGALPPPPLSQGQRQYRATVHPPPPHTGGVQGFRHIPPLPPPSTSGFFTPTTFGSSIPSIIGDSQGSSMAPPPPASSLPHIPPSSLLSSSLANLGASNLSVHSDFDPSSNKHSIMESRVLDHVETRHNALMHDGSQSLASRSSCEVGCLAGDGSLFDVSMRLDLPPPPPKPTEEKTVQNIEALCQEIAKNGPDVEVIAFQNESRNPEFGFLVGSEPGSEAAIAHEYFQWLKKKCILEYKVHEDKRESALRPLTNDSSSQPNHLMASAGCTSPADSDMEMEDDITFSDKDQEVNHSIEAVGCNLDFVCKELDVKDQLHGQQSLLEGHMAHDVLSEKVLSESSNLHKQSEEPKVLYHQDHSTFGKSASEACSPTVEAAECALANNQKRSTGVSPAVSSTSRGSTASKAINLRNSSNQPGKSGSPFRLLQDYASDDSTENDDDPFQEDHNPLAIPPSIKVDASSSEKTIGSHLGSDVGLKSPHRTKKYKVASVGGGGDVISKRDKDLKESEEKEAKFESASLKVDEFGRLAREGSSDSDYGSQYTNRRGKRGRSRSHSRSPIDRSRRRSSWRRREKRSRSRSWSPRNRRSRSRSPTYRRAGEFGGDKMRRDRARLPECFDFRRGRCYRGASCRYMHHEVDKSDRSRCHRSRQNYLADPLSSNYSKIKEEGKNTSTKVSEHLHDDANSQEIQFSQNVHCATKDGIIDWRRQDIVKDNLQSIKSDHCDELIDSDAIKCRSPTVLSGTVNDKGMIHVSDDKKFQEEPAPNQLLSVHTFPPQCGSGADILKSCGDTSENMFSFVETSVLQSQSLPKVQTTDLSPQKMIDSSVADSFPVQTSLSSPKKFSISGTSPKMALSSQPLPSTSSLGQPFSSEPFSLQSLPSKELSSPSYSAENTSHHLLQLPPPPPLPLSHSSGAAHVPQLPRDHNSFPQIASYPVGNLYASQASLPNQHSQLPLPPNSSWPSLPPPPPRPYDSSLNSGTATLDVLSQFHLSHFPSRCDFSQSSVRPYATELPSHSQVGEFLHRAHHSMQESHQPTVHMEDFRSGNPQCQPFHGSSPLRDNHFTYPLVQDITSSNALSQGSLNQQHVPSSQELPVNRMLPFSGDTHPPGELLKSSSQVHHYSHTQQPFYGMQYSHSDSVLGMPGKTVSMPRYPPDLMDRNQSSSNSGVGAPRMSAHYNPFSSTFEQPLASKFSSKDFSQEKVALNGNKCDASCGLSHVAVDGPGVGSIGQRQTASPPISARAMEQSLPRSGGDQYDPLFDSIEPLSKPQRKNDHGQKPEFTSDSDLMVRHSGSYKPLDLEENNRHREVGTVASATSLDNDEYGETADAEVGAIVEESLSNLDGEATAGENEIDQKKSLGKSKKKDSRSTKLFKVSIANFVKEVLKPSWREGNMSKEAFKTIVKKTVDKVSGAMKSHQVPKSQAKIDHYIESSQRKLTKLVMGYVDNQMNLHTIDMPSRKMLLSCVCSENPKIAQEKKKRKRKKRKIGSDVCNDNPQETTMVKDIPLDPPVNKSTELVPPKVEDTTVVEPPVTKRRKKKKKKKKKHNDADINTIINGSEDGASSKSTLIESSCLESVDSINSATSSDRPILNTNLSRSKKKKRIKKRKRNKVSKVAGSNATELDENSLTPVQQSDFSNTTNASSLEKHEDNAQVDHVSYKHKRSVKICSGNDLHLVEQDGINSTSAYCPGDTTTTSLETKPLVVNGVSSSAVEDIMTEKVSGNCPDVSMSDLEKGNCGDTSEGNLGKGNGTKLDNIHISSADVSHVDEDSGCKDNSSDHLSRGNLLNQFSELELEKGPSSDTGFLEDGTDLNTSMKEGELFRVGFSPERALVVPARKKLLILDVNGLLVEFVPYVPYKYKPDITISRKSVFKRPYCDEFLRFCFDKFNVGIWSSRTKKNINLVVDFLMGDSRNKLMFCWDQSHCTTTGLYTIENSNKPLVLKELKKLWDKLEPDLPWEKGEYNETNTLLLDDSPYKALRNPINTAIFPDSYHYRDRNDDSLGPGGDLRTYLGGVAVAENVQKYVKENPFGQRAITEAAPTWSFYSQVLEPETL</sequence>
<feature type="region of interest" description="Disordered" evidence="5">
    <location>
        <begin position="1901"/>
        <end position="1966"/>
    </location>
</feature>
<feature type="domain" description="FCP1 homology" evidence="8">
    <location>
        <begin position="2509"/>
        <end position="2690"/>
    </location>
</feature>
<dbReference type="InterPro" id="IPR056737">
    <property type="entry name" value="Beta-prop_ATRN-MKLN-like"/>
</dbReference>
<feature type="compositionally biased region" description="Polar residues" evidence="5">
    <location>
        <begin position="1509"/>
        <end position="1526"/>
    </location>
</feature>
<feature type="compositionally biased region" description="Pro residues" evidence="5">
    <location>
        <begin position="663"/>
        <end position="688"/>
    </location>
</feature>
<feature type="region of interest" description="Disordered" evidence="5">
    <location>
        <begin position="1208"/>
        <end position="1281"/>
    </location>
</feature>
<keyword evidence="4" id="KW-0862">Zinc</keyword>
<feature type="compositionally biased region" description="Acidic residues" evidence="5">
    <location>
        <begin position="1109"/>
        <end position="1121"/>
    </location>
</feature>
<dbReference type="Pfam" id="PF24981">
    <property type="entry name" value="Beta-prop_ATRN-LZTR1"/>
    <property type="match status" value="1"/>
</dbReference>
<feature type="region of interest" description="Disordered" evidence="5">
    <location>
        <begin position="656"/>
        <end position="695"/>
    </location>
</feature>
<feature type="compositionally biased region" description="Basic residues" evidence="5">
    <location>
        <begin position="2209"/>
        <end position="2222"/>
    </location>
</feature>
<keyword evidence="1" id="KW-0880">Kelch repeat</keyword>
<feature type="domain" description="C3H1-type" evidence="6">
    <location>
        <begin position="1288"/>
        <end position="1315"/>
    </location>
</feature>
<feature type="compositionally biased region" description="Basic residues" evidence="5">
    <location>
        <begin position="2153"/>
        <end position="2162"/>
    </location>
</feature>
<dbReference type="InterPro" id="IPR015915">
    <property type="entry name" value="Kelch-typ_b-propeller"/>
</dbReference>
<evidence type="ECO:0000259" key="7">
    <source>
        <dbReference type="PROSITE" id="PS50128"/>
    </source>
</evidence>
<feature type="compositionally biased region" description="Polar residues" evidence="5">
    <location>
        <begin position="592"/>
        <end position="605"/>
    </location>
</feature>
<comment type="caution">
    <text evidence="9">The sequence shown here is derived from an EMBL/GenBank/DDBJ whole genome shotgun (WGS) entry which is preliminary data.</text>
</comment>
<dbReference type="Gene3D" id="3.40.50.1000">
    <property type="entry name" value="HAD superfamily/HAD-like"/>
    <property type="match status" value="1"/>
</dbReference>
<feature type="compositionally biased region" description="Low complexity" evidence="5">
    <location>
        <begin position="1531"/>
        <end position="1545"/>
    </location>
</feature>
<reference evidence="9" key="1">
    <citation type="submission" date="2020-03" db="EMBL/GenBank/DDBJ databases">
        <title>A high-quality chromosome-level genome assembly of a woody plant with both climbing and erect habits, Rhamnella rubrinervis.</title>
        <authorList>
            <person name="Lu Z."/>
            <person name="Yang Y."/>
            <person name="Zhu X."/>
            <person name="Sun Y."/>
        </authorList>
    </citation>
    <scope>NUCLEOTIDE SEQUENCE</scope>
    <source>
        <strain evidence="9">BYM</strain>
        <tissue evidence="9">Leaf</tissue>
    </source>
</reference>
<dbReference type="Pfam" id="PF24681">
    <property type="entry name" value="Kelch_KLHDC2_KLHL20_DRC7"/>
    <property type="match status" value="1"/>
</dbReference>
<evidence type="ECO:0000256" key="4">
    <source>
        <dbReference type="PROSITE-ProRule" id="PRU00723"/>
    </source>
</evidence>
<dbReference type="SMART" id="SM00577">
    <property type="entry name" value="CPDc"/>
    <property type="match status" value="1"/>
</dbReference>
<keyword evidence="4" id="KW-0863">Zinc-finger</keyword>
<dbReference type="SUPFAM" id="SSF50965">
    <property type="entry name" value="Galactose oxidase, central domain"/>
    <property type="match status" value="1"/>
</dbReference>
<feature type="compositionally biased region" description="Polar residues" evidence="5">
    <location>
        <begin position="1546"/>
        <end position="1570"/>
    </location>
</feature>
<dbReference type="PANTHER" id="PTHR36886:SF7">
    <property type="entry name" value="EXPRESSED PROTEIN"/>
    <property type="match status" value="1"/>
</dbReference>
<keyword evidence="2" id="KW-0507">mRNA processing</keyword>
<dbReference type="InterPro" id="IPR000061">
    <property type="entry name" value="Surp"/>
</dbReference>
<evidence type="ECO:0000256" key="2">
    <source>
        <dbReference type="ARBA" id="ARBA00022664"/>
    </source>
</evidence>
<feature type="compositionally biased region" description="Polar residues" evidence="5">
    <location>
        <begin position="2292"/>
        <end position="2320"/>
    </location>
</feature>
<dbReference type="OrthoDB" id="10251809at2759"/>
<feature type="zinc finger region" description="C3H1-type" evidence="4">
    <location>
        <begin position="1288"/>
        <end position="1315"/>
    </location>
</feature>
<dbReference type="Pfam" id="PF03031">
    <property type="entry name" value="NIF"/>
    <property type="match status" value="1"/>
</dbReference>
<dbReference type="PANTHER" id="PTHR36886">
    <property type="entry name" value="PROTEIN FRIGIDA-ESSENTIAL 1"/>
    <property type="match status" value="1"/>
</dbReference>
<name>A0A8K0E777_9ROSA</name>
<dbReference type="PROSITE" id="PS50969">
    <property type="entry name" value="FCP1"/>
    <property type="match status" value="1"/>
</dbReference>
<dbReference type="SUPFAM" id="SSF56784">
    <property type="entry name" value="HAD-like"/>
    <property type="match status" value="1"/>
</dbReference>
<dbReference type="GO" id="GO:0006397">
    <property type="term" value="P:mRNA processing"/>
    <property type="evidence" value="ECO:0007669"/>
    <property type="project" value="UniProtKB-KW"/>
</dbReference>
<dbReference type="GO" id="GO:0008270">
    <property type="term" value="F:zinc ion binding"/>
    <property type="evidence" value="ECO:0007669"/>
    <property type="project" value="UniProtKB-KW"/>
</dbReference>
<feature type="region of interest" description="Disordered" evidence="5">
    <location>
        <begin position="592"/>
        <end position="621"/>
    </location>
</feature>
<dbReference type="FunFam" id="3.40.50.1000:FF:000257">
    <property type="entry name" value="Haloacid dehalogenase-like hydrolase (HAD) superfamily protein"/>
    <property type="match status" value="1"/>
</dbReference>
<dbReference type="InterPro" id="IPR023214">
    <property type="entry name" value="HAD_sf"/>
</dbReference>
<dbReference type="Gene3D" id="2.120.10.80">
    <property type="entry name" value="Kelch-type beta propeller"/>
    <property type="match status" value="2"/>
</dbReference>
<gene>
    <name evidence="9" type="ORF">FNV43_RR20808</name>
</gene>
<evidence type="ECO:0000259" key="8">
    <source>
        <dbReference type="PROSITE" id="PS50969"/>
    </source>
</evidence>
<feature type="compositionally biased region" description="Basic and acidic residues" evidence="5">
    <location>
        <begin position="1176"/>
        <end position="1194"/>
    </location>
</feature>
<feature type="compositionally biased region" description="Polar residues" evidence="5">
    <location>
        <begin position="2229"/>
        <end position="2241"/>
    </location>
</feature>
<dbReference type="PROSITE" id="PS50103">
    <property type="entry name" value="ZF_C3H1"/>
    <property type="match status" value="1"/>
</dbReference>
<dbReference type="InterPro" id="IPR004274">
    <property type="entry name" value="FCP1_dom"/>
</dbReference>
<evidence type="ECO:0000259" key="6">
    <source>
        <dbReference type="PROSITE" id="PS50103"/>
    </source>
</evidence>